<comment type="caution">
    <text evidence="2">The sequence shown here is derived from an EMBL/GenBank/DDBJ whole genome shotgun (WGS) entry which is preliminary data.</text>
</comment>
<dbReference type="Pfam" id="PF11137">
    <property type="entry name" value="DUF2909"/>
    <property type="match status" value="1"/>
</dbReference>
<gene>
    <name evidence="2" type="ORF">PGX00_22165</name>
</gene>
<organism evidence="2 3">
    <name type="scientific">Vibrio algarum</name>
    <dbReference type="NCBI Taxonomy" id="3020714"/>
    <lineage>
        <taxon>Bacteria</taxon>
        <taxon>Pseudomonadati</taxon>
        <taxon>Pseudomonadota</taxon>
        <taxon>Gammaproteobacteria</taxon>
        <taxon>Vibrionales</taxon>
        <taxon>Vibrionaceae</taxon>
        <taxon>Vibrio</taxon>
    </lineage>
</organism>
<sequence length="76" mass="8591">MTLLLKLTLVVMLFFIIFNLARALFNMVREPSSAEGKNKRPMSHYLGRRLLFSALVVVLLIVALSSGLIEPNSRPY</sequence>
<reference evidence="2 3" key="1">
    <citation type="submission" date="2023-01" db="EMBL/GenBank/DDBJ databases">
        <title>Vibrio sp. KJ40-1 sp.nov, isolated from marine algae.</title>
        <authorList>
            <person name="Butt M."/>
            <person name="Kim J.M.J."/>
            <person name="Jeon C.O.C."/>
        </authorList>
    </citation>
    <scope>NUCLEOTIDE SEQUENCE [LARGE SCALE GENOMIC DNA]</scope>
    <source>
        <strain evidence="2 3">KJ40-1</strain>
    </source>
</reference>
<keyword evidence="1" id="KW-0812">Transmembrane</keyword>
<evidence type="ECO:0000313" key="3">
    <source>
        <dbReference type="Proteomes" id="UP001210678"/>
    </source>
</evidence>
<accession>A0ABT4YYW3</accession>
<feature type="transmembrane region" description="Helical" evidence="1">
    <location>
        <begin position="6"/>
        <end position="25"/>
    </location>
</feature>
<dbReference type="RefSeq" id="WP_272140657.1">
    <property type="nucleotide sequence ID" value="NZ_JAQLOI010000003.1"/>
</dbReference>
<keyword evidence="1" id="KW-0472">Membrane</keyword>
<evidence type="ECO:0000256" key="1">
    <source>
        <dbReference type="SAM" id="Phobius"/>
    </source>
</evidence>
<protein>
    <submittedName>
        <fullName evidence="2">DUF2909 domain-containing protein</fullName>
    </submittedName>
</protein>
<dbReference type="Proteomes" id="UP001210678">
    <property type="component" value="Unassembled WGS sequence"/>
</dbReference>
<keyword evidence="3" id="KW-1185">Reference proteome</keyword>
<proteinExistence type="predicted"/>
<dbReference type="EMBL" id="JAQLOI010000003">
    <property type="protein sequence ID" value="MDB1126224.1"/>
    <property type="molecule type" value="Genomic_DNA"/>
</dbReference>
<dbReference type="InterPro" id="IPR021313">
    <property type="entry name" value="DUF2909"/>
</dbReference>
<keyword evidence="1" id="KW-1133">Transmembrane helix</keyword>
<feature type="transmembrane region" description="Helical" evidence="1">
    <location>
        <begin position="46"/>
        <end position="69"/>
    </location>
</feature>
<name>A0ABT4YYW3_9VIBR</name>
<evidence type="ECO:0000313" key="2">
    <source>
        <dbReference type="EMBL" id="MDB1126224.1"/>
    </source>
</evidence>